<dbReference type="InterPro" id="IPR011004">
    <property type="entry name" value="Trimer_LpxA-like_sf"/>
</dbReference>
<dbReference type="NCBIfam" id="TIGR01484">
    <property type="entry name" value="HAD-SF-IIB"/>
    <property type="match status" value="1"/>
</dbReference>
<dbReference type="EMBL" id="ADKX01000015">
    <property type="protein sequence ID" value="EFW05794.1"/>
    <property type="molecule type" value="Genomic_DNA"/>
</dbReference>
<organism evidence="6 7">
    <name type="scientific">Coprobacillus cateniformis</name>
    <dbReference type="NCBI Taxonomy" id="100884"/>
    <lineage>
        <taxon>Bacteria</taxon>
        <taxon>Bacillati</taxon>
        <taxon>Bacillota</taxon>
        <taxon>Erysipelotrichia</taxon>
        <taxon>Erysipelotrichales</taxon>
        <taxon>Coprobacillaceae</taxon>
        <taxon>Coprobacillus</taxon>
    </lineage>
</organism>
<dbReference type="CDD" id="cd07518">
    <property type="entry name" value="HAD_YbiV-Like"/>
    <property type="match status" value="1"/>
</dbReference>
<dbReference type="HOGENOM" id="CLU_048858_0_0_9"/>
<dbReference type="PANTHER" id="PTHR43017:SF1">
    <property type="entry name" value="ACETYLTRANSFERASE YJL218W-RELATED"/>
    <property type="match status" value="1"/>
</dbReference>
<evidence type="ECO:0000313" key="7">
    <source>
        <dbReference type="Proteomes" id="UP000003157"/>
    </source>
</evidence>
<dbReference type="eggNOG" id="COG0110">
    <property type="taxonomic scope" value="Bacteria"/>
</dbReference>
<evidence type="ECO:0000259" key="5">
    <source>
        <dbReference type="SMART" id="SM01266"/>
    </source>
</evidence>
<keyword evidence="4" id="KW-0012">Acyltransferase</keyword>
<keyword evidence="3" id="KW-0677">Repeat</keyword>
<dbReference type="CDD" id="cd03357">
    <property type="entry name" value="LbH_MAT_GAT"/>
    <property type="match status" value="1"/>
</dbReference>
<dbReference type="NCBIfam" id="TIGR00099">
    <property type="entry name" value="Cof-subfamily"/>
    <property type="match status" value="1"/>
</dbReference>
<comment type="similarity">
    <text evidence="1">Belongs to the transferase hexapeptide repeat family.</text>
</comment>
<dbReference type="PROSITE" id="PS00101">
    <property type="entry name" value="HEXAPEP_TRANSFERASES"/>
    <property type="match status" value="1"/>
</dbReference>
<proteinExistence type="inferred from homology"/>
<dbReference type="InterPro" id="IPR024688">
    <property type="entry name" value="Mac_dom"/>
</dbReference>
<dbReference type="InterPro" id="IPR000150">
    <property type="entry name" value="Cof"/>
</dbReference>
<comment type="caution">
    <text evidence="6">The sequence shown here is derived from an EMBL/GenBank/DDBJ whole genome shotgun (WGS) entry which is preliminary data.</text>
</comment>
<protein>
    <submittedName>
        <fullName evidence="6">Sugar phosphatase supH</fullName>
    </submittedName>
</protein>
<dbReference type="eggNOG" id="COG0561">
    <property type="taxonomic scope" value="Bacteria"/>
</dbReference>
<name>E7G875_9FIRM</name>
<dbReference type="GeneID" id="78230613"/>
<dbReference type="SUPFAM" id="SSF56784">
    <property type="entry name" value="HAD-like"/>
    <property type="match status" value="1"/>
</dbReference>
<dbReference type="SUPFAM" id="SSF51161">
    <property type="entry name" value="Trimeric LpxA-like enzymes"/>
    <property type="match status" value="1"/>
</dbReference>
<sequence length="450" mass="51145">MIKLIAVDMDGTFLDSQMNYQRSIFRKIYQYLKRNEIHFVVASGNQYYQLKSFFDDFQDELTYISENGALIIENKQDIFHNEIPYENLDIIIQRLQRNKHIRICLCGMKSAYLLNGDQEFYDCYSKYYYRLEIIESLKEINDTILKIALMVPENETEDILKDLIQDLGHVIQPVSSGHGSIDLIVPGFHKGSAIEFLCQRYHISLDECVAFGDGGNDKEMIEKVKYGFAMDNGSQAIKEVAYRVVPSNNQHGVIQTLLELFDIPEVTEREKALLGMWYDANHDPKVVKDRLNTHHLCYRYNQTDPLELKQRQSILEDIFQAKVENLEIVPPFLCDCGPYIQLGKNIFVNSNAYFMDGAKITIGDNVFIGPSVGLYTAIHPLNYKKRNAGYEKAKPITIGDNVWLGANVVVLPGVTIGSGSVIGAGSVVNKDIPKNVVAFGNPCRVVKEIE</sequence>
<dbReference type="Pfam" id="PF12464">
    <property type="entry name" value="Mac"/>
    <property type="match status" value="1"/>
</dbReference>
<dbReference type="GO" id="GO:0016791">
    <property type="term" value="F:phosphatase activity"/>
    <property type="evidence" value="ECO:0007669"/>
    <property type="project" value="UniProtKB-ARBA"/>
</dbReference>
<keyword evidence="7" id="KW-1185">Reference proteome</keyword>
<dbReference type="AlphaFoldDB" id="E7G875"/>
<dbReference type="InterPro" id="IPR023214">
    <property type="entry name" value="HAD_sf"/>
</dbReference>
<dbReference type="SFLD" id="SFLDG01140">
    <property type="entry name" value="C2.B:_Phosphomannomutase_and_P"/>
    <property type="match status" value="1"/>
</dbReference>
<evidence type="ECO:0000256" key="3">
    <source>
        <dbReference type="ARBA" id="ARBA00022737"/>
    </source>
</evidence>
<accession>E7G875</accession>
<dbReference type="InterPro" id="IPR018357">
    <property type="entry name" value="Hexapep_transf_CS"/>
</dbReference>
<dbReference type="Gene3D" id="2.160.10.10">
    <property type="entry name" value="Hexapeptide repeat proteins"/>
    <property type="match status" value="1"/>
</dbReference>
<evidence type="ECO:0000313" key="6">
    <source>
        <dbReference type="EMBL" id="EFW05794.1"/>
    </source>
</evidence>
<feature type="domain" description="Maltose/galactoside acetyltransferase" evidence="5">
    <location>
        <begin position="269"/>
        <end position="324"/>
    </location>
</feature>
<evidence type="ECO:0000256" key="4">
    <source>
        <dbReference type="ARBA" id="ARBA00023315"/>
    </source>
</evidence>
<dbReference type="Pfam" id="PF08282">
    <property type="entry name" value="Hydrolase_3"/>
    <property type="match status" value="1"/>
</dbReference>
<dbReference type="OrthoDB" id="9801697at2"/>
<dbReference type="STRING" id="100884.GCA_000269565_02810"/>
<keyword evidence="2" id="KW-0808">Transferase</keyword>
<dbReference type="InterPro" id="IPR001451">
    <property type="entry name" value="Hexapep"/>
</dbReference>
<dbReference type="PANTHER" id="PTHR43017">
    <property type="entry name" value="GALACTOSIDE O-ACETYLTRANSFERASE"/>
    <property type="match status" value="1"/>
</dbReference>
<dbReference type="GO" id="GO:0008870">
    <property type="term" value="F:galactoside O-acetyltransferase activity"/>
    <property type="evidence" value="ECO:0007669"/>
    <property type="project" value="TreeGrafter"/>
</dbReference>
<gene>
    <name evidence="6" type="ORF">HMPREF9488_00963</name>
</gene>
<dbReference type="Gene3D" id="3.40.50.1000">
    <property type="entry name" value="HAD superfamily/HAD-like"/>
    <property type="match status" value="1"/>
</dbReference>
<dbReference type="SFLD" id="SFLDS00003">
    <property type="entry name" value="Haloacid_Dehalogenase"/>
    <property type="match status" value="1"/>
</dbReference>
<dbReference type="RefSeq" id="WP_008788079.1">
    <property type="nucleotide sequence ID" value="NZ_AKCB01000002.1"/>
</dbReference>
<reference evidence="6 7" key="1">
    <citation type="submission" date="2010-12" db="EMBL/GenBank/DDBJ databases">
        <title>The Genome Sequence of Coprobacillus sp. strain 29_1.</title>
        <authorList>
            <consortium name="The Broad Institute Genome Sequencing Platform"/>
            <person name="Earl A."/>
            <person name="Ward D."/>
            <person name="Feldgarden M."/>
            <person name="Gevers D."/>
            <person name="Daigneault M."/>
            <person name="Sibley C.D."/>
            <person name="White A."/>
            <person name="Strauss J."/>
            <person name="Allen-Vercoe E."/>
            <person name="Young S.K."/>
            <person name="Zeng Q."/>
            <person name="Gargeya S."/>
            <person name="Fitzgerald M."/>
            <person name="Haas B."/>
            <person name="Abouelleil A."/>
            <person name="Alvarado L."/>
            <person name="Arachchi H.M."/>
            <person name="Berlin A."/>
            <person name="Brown A."/>
            <person name="Chapman S.B."/>
            <person name="Chen Z."/>
            <person name="Dunbar C."/>
            <person name="Freedman E."/>
            <person name="Gearin G."/>
            <person name="Gellesch M."/>
            <person name="Goldberg J."/>
            <person name="Griggs A."/>
            <person name="Gujja S."/>
            <person name="Heilman E."/>
            <person name="Heiman D."/>
            <person name="Howarth C."/>
            <person name="Larson L."/>
            <person name="Lui A."/>
            <person name="MacDonald P.J.P."/>
            <person name="Mehta T."/>
            <person name="Montmayeur A."/>
            <person name="Murphy C."/>
            <person name="Neiman D."/>
            <person name="Pearson M."/>
            <person name="Priest M."/>
            <person name="Roberts A."/>
            <person name="Saif S."/>
            <person name="Shea T."/>
            <person name="Shenoy N."/>
            <person name="Sisk P."/>
            <person name="Stolte C."/>
            <person name="Sykes S."/>
            <person name="White J."/>
            <person name="Yandava C."/>
            <person name="Nusbaum C."/>
            <person name="Birren B."/>
        </authorList>
    </citation>
    <scope>NUCLEOTIDE SEQUENCE [LARGE SCALE GENOMIC DNA]</scope>
    <source>
        <strain evidence="6 7">29_1</strain>
    </source>
</reference>
<dbReference type="SMART" id="SM01266">
    <property type="entry name" value="Mac"/>
    <property type="match status" value="1"/>
</dbReference>
<dbReference type="Pfam" id="PF00132">
    <property type="entry name" value="Hexapep"/>
    <property type="match status" value="1"/>
</dbReference>
<dbReference type="FunFam" id="2.160.10.10:FF:000025">
    <property type="entry name" value="Hexapeptide-repeat containing-acetyltransferase"/>
    <property type="match status" value="1"/>
</dbReference>
<dbReference type="Gene3D" id="3.30.1240.10">
    <property type="match status" value="1"/>
</dbReference>
<evidence type="ECO:0000256" key="2">
    <source>
        <dbReference type="ARBA" id="ARBA00022679"/>
    </source>
</evidence>
<dbReference type="SFLD" id="SFLDG01144">
    <property type="entry name" value="C2.B.4:_PGP_Like"/>
    <property type="match status" value="1"/>
</dbReference>
<evidence type="ECO:0000256" key="1">
    <source>
        <dbReference type="ARBA" id="ARBA00007274"/>
    </source>
</evidence>
<dbReference type="InterPro" id="IPR006379">
    <property type="entry name" value="HAD-SF_hydro_IIB"/>
</dbReference>
<dbReference type="PROSITE" id="PS01229">
    <property type="entry name" value="COF_2"/>
    <property type="match status" value="1"/>
</dbReference>
<dbReference type="Proteomes" id="UP000003157">
    <property type="component" value="Unassembled WGS sequence"/>
</dbReference>
<dbReference type="InterPro" id="IPR036412">
    <property type="entry name" value="HAD-like_sf"/>
</dbReference>
<dbReference type="InterPro" id="IPR039369">
    <property type="entry name" value="LacA-like"/>
</dbReference>